<feature type="transmembrane region" description="Helical" evidence="2">
    <location>
        <begin position="316"/>
        <end position="335"/>
    </location>
</feature>
<dbReference type="CDD" id="cd00761">
    <property type="entry name" value="Glyco_tranf_GTA_type"/>
    <property type="match status" value="1"/>
</dbReference>
<reference evidence="5" key="1">
    <citation type="submission" date="2023-08" db="EMBL/GenBank/DDBJ databases">
        <title>Rhodospirillaceae gen. nov., a novel taxon isolated from the Yangtze River Yuezi River estuary sludge.</title>
        <authorList>
            <person name="Ruan L."/>
        </authorList>
    </citation>
    <scope>NUCLEOTIDE SEQUENCE [LARGE SCALE GENOMIC DNA]</scope>
    <source>
        <strain evidence="5">R-7</strain>
    </source>
</reference>
<evidence type="ECO:0000313" key="4">
    <source>
        <dbReference type="EMBL" id="MDQ7248762.1"/>
    </source>
</evidence>
<comment type="caution">
    <text evidence="4">The sequence shown here is derived from an EMBL/GenBank/DDBJ whole genome shotgun (WGS) entry which is preliminary data.</text>
</comment>
<dbReference type="PANTHER" id="PTHR43630">
    <property type="entry name" value="POLY-BETA-1,6-N-ACETYL-D-GLUCOSAMINE SYNTHASE"/>
    <property type="match status" value="1"/>
</dbReference>
<proteinExistence type="inferred from homology"/>
<dbReference type="SUPFAM" id="SSF53448">
    <property type="entry name" value="Nucleotide-diphospho-sugar transferases"/>
    <property type="match status" value="1"/>
</dbReference>
<sequence>MTAQAETAPPGGAEAVTAAGSQPELSVVIKALNEAEKIEACLRSVLAATDAATTEIIVADSLSDDETVAIASRFPVKVVQLARREDRGCGSAAQLGFQYARGKRLLLLDGDMELDPAFLPAAHAALDADPGLAGVAGLVVDRVMTMEFRRRNQKPDRTAKPGLLDHLNGGGLFRMDAIEPFGFFTDRNLHAFEELDLGLRLTEAGWRLRRLNLPSVYHYGHSTAAFPLLLRRWHTGYLHGHGELLRSKWGTDLWWRCVRGARLSLAVILWWIVLLALLAGTFVSSIPVICGGAFAVALLGPALVQSLRKDSFAMGLYSIALINFHAAGLLAGLFARRVDPKQPIDSTVRHSGT</sequence>
<dbReference type="PANTHER" id="PTHR43630:SF2">
    <property type="entry name" value="GLYCOSYLTRANSFERASE"/>
    <property type="match status" value="1"/>
</dbReference>
<feature type="transmembrane region" description="Helical" evidence="2">
    <location>
        <begin position="263"/>
        <end position="280"/>
    </location>
</feature>
<dbReference type="Gene3D" id="3.90.550.10">
    <property type="entry name" value="Spore Coat Polysaccharide Biosynthesis Protein SpsA, Chain A"/>
    <property type="match status" value="1"/>
</dbReference>
<evidence type="ECO:0000256" key="1">
    <source>
        <dbReference type="ARBA" id="ARBA00038494"/>
    </source>
</evidence>
<protein>
    <submittedName>
        <fullName evidence="4">Glycosyltransferase</fullName>
    </submittedName>
</protein>
<keyword evidence="2" id="KW-0472">Membrane</keyword>
<gene>
    <name evidence="4" type="ORF">Q8A70_13845</name>
</gene>
<keyword evidence="5" id="KW-1185">Reference proteome</keyword>
<dbReference type="InterPro" id="IPR029044">
    <property type="entry name" value="Nucleotide-diphossugar_trans"/>
</dbReference>
<evidence type="ECO:0000313" key="5">
    <source>
        <dbReference type="Proteomes" id="UP001230156"/>
    </source>
</evidence>
<evidence type="ECO:0000256" key="2">
    <source>
        <dbReference type="SAM" id="Phobius"/>
    </source>
</evidence>
<evidence type="ECO:0000259" key="3">
    <source>
        <dbReference type="Pfam" id="PF00535"/>
    </source>
</evidence>
<dbReference type="EMBL" id="JAUYVI010000004">
    <property type="protein sequence ID" value="MDQ7248762.1"/>
    <property type="molecule type" value="Genomic_DNA"/>
</dbReference>
<keyword evidence="2" id="KW-0812">Transmembrane</keyword>
<accession>A0ABU0YM28</accession>
<keyword evidence="2" id="KW-1133">Transmembrane helix</keyword>
<feature type="domain" description="Glycosyltransferase 2-like" evidence="3">
    <location>
        <begin position="26"/>
        <end position="152"/>
    </location>
</feature>
<comment type="similarity">
    <text evidence="1">Belongs to the glycosyltransferase 2 family. WaaE/KdtX subfamily.</text>
</comment>
<dbReference type="Proteomes" id="UP001230156">
    <property type="component" value="Unassembled WGS sequence"/>
</dbReference>
<dbReference type="InterPro" id="IPR001173">
    <property type="entry name" value="Glyco_trans_2-like"/>
</dbReference>
<name>A0ABU0YM28_9PROT</name>
<dbReference type="Pfam" id="PF00535">
    <property type="entry name" value="Glycos_transf_2"/>
    <property type="match status" value="1"/>
</dbReference>
<dbReference type="RefSeq" id="WP_379956245.1">
    <property type="nucleotide sequence ID" value="NZ_JAUYVI010000004.1"/>
</dbReference>
<organism evidence="4 5">
    <name type="scientific">Dongia sedimenti</name>
    <dbReference type="NCBI Taxonomy" id="3064282"/>
    <lineage>
        <taxon>Bacteria</taxon>
        <taxon>Pseudomonadati</taxon>
        <taxon>Pseudomonadota</taxon>
        <taxon>Alphaproteobacteria</taxon>
        <taxon>Rhodospirillales</taxon>
        <taxon>Dongiaceae</taxon>
        <taxon>Dongia</taxon>
    </lineage>
</organism>